<dbReference type="Proteomes" id="UP000656042">
    <property type="component" value="Unassembled WGS sequence"/>
</dbReference>
<evidence type="ECO:0000313" key="1">
    <source>
        <dbReference type="EMBL" id="GGK95875.1"/>
    </source>
</evidence>
<keyword evidence="2" id="KW-1185">Reference proteome</keyword>
<sequence>MADIVVQDLGALVDDLAILIDEFDHASKFQDDYKGRWGQLNANLSMGDFAFNWRLHRKKIIEAMKEFQGQVSSAENSWSEAESEMVKGLEKK</sequence>
<name>A0A8J3BZD4_9ACTN</name>
<proteinExistence type="predicted"/>
<reference evidence="1" key="2">
    <citation type="submission" date="2020-09" db="EMBL/GenBank/DDBJ databases">
        <authorList>
            <person name="Sun Q."/>
            <person name="Zhou Y."/>
        </authorList>
    </citation>
    <scope>NUCLEOTIDE SEQUENCE</scope>
    <source>
        <strain evidence="1">CGMCC 4.7299</strain>
    </source>
</reference>
<dbReference type="AlphaFoldDB" id="A0A8J3BZD4"/>
<comment type="caution">
    <text evidence="1">The sequence shown here is derived from an EMBL/GenBank/DDBJ whole genome shotgun (WGS) entry which is preliminary data.</text>
</comment>
<dbReference type="EMBL" id="BMMX01000013">
    <property type="protein sequence ID" value="GGK95875.1"/>
    <property type="molecule type" value="Genomic_DNA"/>
</dbReference>
<organism evidence="1 2">
    <name type="scientific">Mangrovihabitans endophyticus</name>
    <dbReference type="NCBI Taxonomy" id="1751298"/>
    <lineage>
        <taxon>Bacteria</taxon>
        <taxon>Bacillati</taxon>
        <taxon>Actinomycetota</taxon>
        <taxon>Actinomycetes</taxon>
        <taxon>Micromonosporales</taxon>
        <taxon>Micromonosporaceae</taxon>
        <taxon>Mangrovihabitans</taxon>
    </lineage>
</organism>
<evidence type="ECO:0000313" key="2">
    <source>
        <dbReference type="Proteomes" id="UP000656042"/>
    </source>
</evidence>
<dbReference type="RefSeq" id="WP_189080051.1">
    <property type="nucleotide sequence ID" value="NZ_BMMX01000013.1"/>
</dbReference>
<reference evidence="1" key="1">
    <citation type="journal article" date="2014" name="Int. J. Syst. Evol. Microbiol.">
        <title>Complete genome sequence of Corynebacterium casei LMG S-19264T (=DSM 44701T), isolated from a smear-ripened cheese.</title>
        <authorList>
            <consortium name="US DOE Joint Genome Institute (JGI-PGF)"/>
            <person name="Walter F."/>
            <person name="Albersmeier A."/>
            <person name="Kalinowski J."/>
            <person name="Ruckert C."/>
        </authorList>
    </citation>
    <scope>NUCLEOTIDE SEQUENCE</scope>
    <source>
        <strain evidence="1">CGMCC 4.7299</strain>
    </source>
</reference>
<gene>
    <name evidence="1" type="ORF">GCM10012284_32560</name>
</gene>
<accession>A0A8J3BZD4</accession>
<protein>
    <submittedName>
        <fullName evidence="1">Uncharacterized protein</fullName>
    </submittedName>
</protein>